<dbReference type="Proteomes" id="UP000887576">
    <property type="component" value="Unplaced"/>
</dbReference>
<accession>A0AC34R6C7</accession>
<reference evidence="2" key="1">
    <citation type="submission" date="2022-11" db="UniProtKB">
        <authorList>
            <consortium name="WormBaseParasite"/>
        </authorList>
    </citation>
    <scope>IDENTIFICATION</scope>
</reference>
<sequence length="227" mass="26010">MVPLKLVSILMFLAGISCYGGEDKEHKTCFSKDLPWIVYLESYLSTIACVIFIFIVVIYLAVYVFHKLENVIGSNEKPVLLYVKDKDRALDYWQGVLNSTLVKGAKNHSVLTCGCLRKTNIEIIEKAGVIDAKDSKVVIFDLEMSKFSQLERNIINYDPNLLTFIQTNCDFLSIRNFTTIITRDHDNNRVVFVDSDSYRLLNKIGFTSFEFLKCFARKAEYNGELVL</sequence>
<protein>
    <submittedName>
        <fullName evidence="2">Uncharacterized protein</fullName>
    </submittedName>
</protein>
<organism evidence="1 2">
    <name type="scientific">Panagrolaimus sp. JU765</name>
    <dbReference type="NCBI Taxonomy" id="591449"/>
    <lineage>
        <taxon>Eukaryota</taxon>
        <taxon>Metazoa</taxon>
        <taxon>Ecdysozoa</taxon>
        <taxon>Nematoda</taxon>
        <taxon>Chromadorea</taxon>
        <taxon>Rhabditida</taxon>
        <taxon>Tylenchina</taxon>
        <taxon>Panagrolaimomorpha</taxon>
        <taxon>Panagrolaimoidea</taxon>
        <taxon>Panagrolaimidae</taxon>
        <taxon>Panagrolaimus</taxon>
    </lineage>
</organism>
<evidence type="ECO:0000313" key="2">
    <source>
        <dbReference type="WBParaSite" id="JU765_v2.g3899.t1"/>
    </source>
</evidence>
<proteinExistence type="predicted"/>
<dbReference type="WBParaSite" id="JU765_v2.g3899.t1">
    <property type="protein sequence ID" value="JU765_v2.g3899.t1"/>
    <property type="gene ID" value="JU765_v2.g3899"/>
</dbReference>
<name>A0AC34R6C7_9BILA</name>
<evidence type="ECO:0000313" key="1">
    <source>
        <dbReference type="Proteomes" id="UP000887576"/>
    </source>
</evidence>